<feature type="compositionally biased region" description="Low complexity" evidence="1">
    <location>
        <begin position="348"/>
        <end position="360"/>
    </location>
</feature>
<feature type="compositionally biased region" description="Polar residues" evidence="1">
    <location>
        <begin position="169"/>
        <end position="179"/>
    </location>
</feature>
<dbReference type="GeneID" id="8047556"/>
<dbReference type="PROSITE" id="PS50888">
    <property type="entry name" value="BHLH"/>
    <property type="match status" value="1"/>
</dbReference>
<dbReference type="SMART" id="SM00353">
    <property type="entry name" value="HLH"/>
    <property type="match status" value="1"/>
</dbReference>
<feature type="region of interest" description="Disordered" evidence="1">
    <location>
        <begin position="1"/>
        <end position="86"/>
    </location>
</feature>
<feature type="compositionally biased region" description="Low complexity" evidence="1">
    <location>
        <begin position="247"/>
        <end position="262"/>
    </location>
</feature>
<feature type="compositionally biased region" description="Polar residues" evidence="1">
    <location>
        <begin position="146"/>
        <end position="155"/>
    </location>
</feature>
<dbReference type="SUPFAM" id="SSF47459">
    <property type="entry name" value="HLH, helix-loop-helix DNA-binding domain"/>
    <property type="match status" value="1"/>
</dbReference>
<evidence type="ECO:0000256" key="1">
    <source>
        <dbReference type="SAM" id="MobiDB-lite"/>
    </source>
</evidence>
<feature type="region of interest" description="Disordered" evidence="1">
    <location>
        <begin position="475"/>
        <end position="518"/>
    </location>
</feature>
<dbReference type="Gene3D" id="4.10.280.10">
    <property type="entry name" value="Helix-loop-helix DNA-binding domain"/>
    <property type="match status" value="1"/>
</dbReference>
<dbReference type="GO" id="GO:0046983">
    <property type="term" value="F:protein dimerization activity"/>
    <property type="evidence" value="ECO:0007669"/>
    <property type="project" value="InterPro"/>
</dbReference>
<dbReference type="EMBL" id="FM992691">
    <property type="protein sequence ID" value="CAX42395.1"/>
    <property type="molecule type" value="Genomic_DNA"/>
</dbReference>
<dbReference type="Pfam" id="PF00010">
    <property type="entry name" value="HLH"/>
    <property type="match status" value="1"/>
</dbReference>
<feature type="compositionally biased region" description="Polar residues" evidence="1">
    <location>
        <begin position="298"/>
        <end position="316"/>
    </location>
</feature>
<feature type="compositionally biased region" description="Polar residues" evidence="1">
    <location>
        <begin position="28"/>
        <end position="50"/>
    </location>
</feature>
<gene>
    <name evidence="3" type="primary">PHO4</name>
    <name evidence="3" type="ordered locus">Cd36_45290</name>
    <name evidence="4" type="ORF">CD36_45290</name>
</gene>
<dbReference type="HOGENOM" id="CLU_036641_0_0_1"/>
<evidence type="ECO:0000313" key="4">
    <source>
        <dbReference type="EMBL" id="CAX42395.1"/>
    </source>
</evidence>
<feature type="compositionally biased region" description="Basic residues" evidence="1">
    <location>
        <begin position="553"/>
        <end position="564"/>
    </location>
</feature>
<reference evidence="4 5" key="1">
    <citation type="journal article" date="2009" name="Genome Res.">
        <title>Comparative genomics of the fungal pathogens Candida dubliniensis and Candida albicans.</title>
        <authorList>
            <person name="Jackson A.P."/>
            <person name="Gamble J.A."/>
            <person name="Yeomans T."/>
            <person name="Moran G.P."/>
            <person name="Saunders D."/>
            <person name="Harris D."/>
            <person name="Aslett M."/>
            <person name="Barrell J.F."/>
            <person name="Butler G."/>
            <person name="Citiulo F."/>
            <person name="Coleman D.C."/>
            <person name="de Groot P.W.J."/>
            <person name="Goodwin T.J."/>
            <person name="Quail M.A."/>
            <person name="McQuillan J."/>
            <person name="Munro C.A."/>
            <person name="Pain A."/>
            <person name="Poulter R.T."/>
            <person name="Rajandream M.A."/>
            <person name="Renauld H."/>
            <person name="Spiering M.J."/>
            <person name="Tivey A."/>
            <person name="Gow N.A.R."/>
            <person name="Barrell B."/>
            <person name="Sullivan D.J."/>
            <person name="Berriman M."/>
        </authorList>
    </citation>
    <scope>NUCLEOTIDE SEQUENCE [LARGE SCALE GENOMIC DNA]</scope>
    <source>
        <strain evidence="5">CD36 / ATCC MYA-646 / CBS 7987 / NCPF 3949 / NRRL Y-17841</strain>
    </source>
</reference>
<dbReference type="VEuPathDB" id="FungiDB:CD36_45290"/>
<feature type="compositionally biased region" description="Low complexity" evidence="1">
    <location>
        <begin position="565"/>
        <end position="581"/>
    </location>
</feature>
<accession>B9WGM0</accession>
<feature type="region of interest" description="Disordered" evidence="1">
    <location>
        <begin position="374"/>
        <end position="455"/>
    </location>
</feature>
<evidence type="ECO:0000259" key="2">
    <source>
        <dbReference type="PROSITE" id="PS50888"/>
    </source>
</evidence>
<dbReference type="Proteomes" id="UP000002605">
    <property type="component" value="Chromosome 4"/>
</dbReference>
<evidence type="ECO:0000313" key="5">
    <source>
        <dbReference type="Proteomes" id="UP000002605"/>
    </source>
</evidence>
<sequence length="667" mass="72966">MDQQVWNPIFSPSGTTPGKSPSYYNELAPQSQNHISNQDSQLPSQAQQHQLFHIDGGGSNHSTPSGNIQLPSSSQQNTPHIVSNTPTAFADSDQMFLQHMEMYENQQQTNQSAGNTPGPMSFHNHNPNLHHSSQHQQQQHISPHLNNEQQQPYQHQHSRSRSHIDSEVPSANDTPTSSGALGLVPQPPPVSSTTNPQSFDLGLDTIGFIIPEELNFDTDPNHISSAFPPQLPADQTPSLLAVNKLKQLQEQQQQQQQQQEQQQQRHHDPLSELSSPVLPGQNDQSYNPSHYYHRHNSSNKVFVSGKNTGSTVSAPSQHVRPDAVFTPLVSPVVAPLDTNSKTDRENSSGHNNPHSSSFSPQPALQISFEPLTSPALNAEPSTLKSKSGNKNHKETDDRRRSTSSAYAPSKDENKQYKRRTPHGTPILQGNTGNATTINGSGKPYKSPITKNGKNTQKQDFSFANQFEKLPESTITVKSEPSEASLDAPPPTPPQQQQQQLDDSNPMLPPNGRPIEITGAPLMGFTMGKLAEGGAGTIADKKSVRRTSSNNGKLSRKSSYSKHRNSVSSSSDDSSSTSTSTSPRILANNGTNSSGKKSEKPATKKASHKLAEQGRRNRMNNAVQELGRLIPQSYHDEVSIPSKATTVELASKYITALLKEIEELKEMK</sequence>
<dbReference type="KEGG" id="cdu:CD36_45290"/>
<feature type="compositionally biased region" description="Polar residues" evidence="1">
    <location>
        <begin position="60"/>
        <end position="86"/>
    </location>
</feature>
<keyword evidence="5" id="KW-1185">Reference proteome</keyword>
<name>B9WGM0_CANDC</name>
<organism evidence="4 5">
    <name type="scientific">Candida dubliniensis (strain CD36 / ATCC MYA-646 / CBS 7987 / NCPF 3949 / NRRL Y-17841)</name>
    <name type="common">Yeast</name>
    <dbReference type="NCBI Taxonomy" id="573826"/>
    <lineage>
        <taxon>Eukaryota</taxon>
        <taxon>Fungi</taxon>
        <taxon>Dikarya</taxon>
        <taxon>Ascomycota</taxon>
        <taxon>Saccharomycotina</taxon>
        <taxon>Pichiomycetes</taxon>
        <taxon>Debaryomycetaceae</taxon>
        <taxon>Candida/Lodderomyces clade</taxon>
        <taxon>Candida</taxon>
    </lineage>
</organism>
<feature type="domain" description="BHLH" evidence="2">
    <location>
        <begin position="602"/>
        <end position="656"/>
    </location>
</feature>
<dbReference type="eggNOG" id="ENOG502S1Z7">
    <property type="taxonomic scope" value="Eukaryota"/>
</dbReference>
<feature type="region of interest" description="Disordered" evidence="1">
    <location>
        <begin position="535"/>
        <end position="610"/>
    </location>
</feature>
<feature type="compositionally biased region" description="Polar residues" evidence="1">
    <location>
        <begin position="379"/>
        <end position="388"/>
    </location>
</feature>
<evidence type="ECO:0000313" key="3">
    <source>
        <dbReference type="CGD" id="CAL0000163179"/>
    </source>
</evidence>
<feature type="compositionally biased region" description="Low complexity" evidence="1">
    <location>
        <begin position="123"/>
        <end position="145"/>
    </location>
</feature>
<proteinExistence type="predicted"/>
<dbReference type="OrthoDB" id="5344169at2759"/>
<feature type="compositionally biased region" description="Basic and acidic residues" evidence="1">
    <location>
        <begin position="391"/>
        <end position="400"/>
    </location>
</feature>
<feature type="region of interest" description="Disordered" evidence="1">
    <location>
        <begin position="107"/>
        <end position="198"/>
    </location>
</feature>
<dbReference type="InterPro" id="IPR011598">
    <property type="entry name" value="bHLH_dom"/>
</dbReference>
<dbReference type="CGD" id="CAL0000163179">
    <property type="gene designation" value="PHO4"/>
</dbReference>
<feature type="compositionally biased region" description="Low complexity" evidence="1">
    <location>
        <begin position="11"/>
        <end position="22"/>
    </location>
</feature>
<protein>
    <recommendedName>
        <fullName evidence="2">BHLH domain-containing protein</fullName>
    </recommendedName>
</protein>
<dbReference type="RefSeq" id="XP_002420173.1">
    <property type="nucleotide sequence ID" value="XM_002420128.1"/>
</dbReference>
<dbReference type="AlphaFoldDB" id="B9WGM0"/>
<feature type="compositionally biased region" description="Polar residues" evidence="1">
    <location>
        <begin position="427"/>
        <end position="439"/>
    </location>
</feature>
<dbReference type="InterPro" id="IPR036638">
    <property type="entry name" value="HLH_DNA-bd_sf"/>
</dbReference>
<feature type="region of interest" description="Disordered" evidence="1">
    <location>
        <begin position="247"/>
        <end position="362"/>
    </location>
</feature>